<name>A0A5C3MK86_9AGAR</name>
<keyword evidence="2" id="KW-1185">Reference proteome</keyword>
<proteinExistence type="predicted"/>
<protein>
    <submittedName>
        <fullName evidence="1">Uncharacterized protein</fullName>
    </submittedName>
</protein>
<sequence length="102" mass="11646">MAFLLLNHYFSRCIFTITPPGNGESRRASSPIIQVCHHKHCSTTDAAHIQLLPPRKTQTHHEEDDRRLTNFLSAITTDMYFYTTAELALRVLSARGDPSYKD</sequence>
<accession>A0A5C3MK86</accession>
<dbReference type="EMBL" id="ML213590">
    <property type="protein sequence ID" value="TFK45113.1"/>
    <property type="molecule type" value="Genomic_DNA"/>
</dbReference>
<evidence type="ECO:0000313" key="1">
    <source>
        <dbReference type="EMBL" id="TFK45113.1"/>
    </source>
</evidence>
<gene>
    <name evidence="1" type="ORF">BDQ12DRAFT_674138</name>
</gene>
<organism evidence="1 2">
    <name type="scientific">Crucibulum laeve</name>
    <dbReference type="NCBI Taxonomy" id="68775"/>
    <lineage>
        <taxon>Eukaryota</taxon>
        <taxon>Fungi</taxon>
        <taxon>Dikarya</taxon>
        <taxon>Basidiomycota</taxon>
        <taxon>Agaricomycotina</taxon>
        <taxon>Agaricomycetes</taxon>
        <taxon>Agaricomycetidae</taxon>
        <taxon>Agaricales</taxon>
        <taxon>Agaricineae</taxon>
        <taxon>Nidulariaceae</taxon>
        <taxon>Crucibulum</taxon>
    </lineage>
</organism>
<dbReference type="AlphaFoldDB" id="A0A5C3MK86"/>
<dbReference type="Proteomes" id="UP000308652">
    <property type="component" value="Unassembled WGS sequence"/>
</dbReference>
<evidence type="ECO:0000313" key="2">
    <source>
        <dbReference type="Proteomes" id="UP000308652"/>
    </source>
</evidence>
<reference evidence="1 2" key="1">
    <citation type="journal article" date="2019" name="Nat. Ecol. Evol.">
        <title>Megaphylogeny resolves global patterns of mushroom evolution.</title>
        <authorList>
            <person name="Varga T."/>
            <person name="Krizsan K."/>
            <person name="Foldi C."/>
            <person name="Dima B."/>
            <person name="Sanchez-Garcia M."/>
            <person name="Sanchez-Ramirez S."/>
            <person name="Szollosi G.J."/>
            <person name="Szarkandi J.G."/>
            <person name="Papp V."/>
            <person name="Albert L."/>
            <person name="Andreopoulos W."/>
            <person name="Angelini C."/>
            <person name="Antonin V."/>
            <person name="Barry K.W."/>
            <person name="Bougher N.L."/>
            <person name="Buchanan P."/>
            <person name="Buyck B."/>
            <person name="Bense V."/>
            <person name="Catcheside P."/>
            <person name="Chovatia M."/>
            <person name="Cooper J."/>
            <person name="Damon W."/>
            <person name="Desjardin D."/>
            <person name="Finy P."/>
            <person name="Geml J."/>
            <person name="Haridas S."/>
            <person name="Hughes K."/>
            <person name="Justo A."/>
            <person name="Karasinski D."/>
            <person name="Kautmanova I."/>
            <person name="Kiss B."/>
            <person name="Kocsube S."/>
            <person name="Kotiranta H."/>
            <person name="LaButti K.M."/>
            <person name="Lechner B.E."/>
            <person name="Liimatainen K."/>
            <person name="Lipzen A."/>
            <person name="Lukacs Z."/>
            <person name="Mihaltcheva S."/>
            <person name="Morgado L.N."/>
            <person name="Niskanen T."/>
            <person name="Noordeloos M.E."/>
            <person name="Ohm R.A."/>
            <person name="Ortiz-Santana B."/>
            <person name="Ovrebo C."/>
            <person name="Racz N."/>
            <person name="Riley R."/>
            <person name="Savchenko A."/>
            <person name="Shiryaev A."/>
            <person name="Soop K."/>
            <person name="Spirin V."/>
            <person name="Szebenyi C."/>
            <person name="Tomsovsky M."/>
            <person name="Tulloss R.E."/>
            <person name="Uehling J."/>
            <person name="Grigoriev I.V."/>
            <person name="Vagvolgyi C."/>
            <person name="Papp T."/>
            <person name="Martin F.M."/>
            <person name="Miettinen O."/>
            <person name="Hibbett D.S."/>
            <person name="Nagy L.G."/>
        </authorList>
    </citation>
    <scope>NUCLEOTIDE SEQUENCE [LARGE SCALE GENOMIC DNA]</scope>
    <source>
        <strain evidence="1 2">CBS 166.37</strain>
    </source>
</reference>